<reference evidence="1 2" key="1">
    <citation type="submission" date="2015-01" db="EMBL/GenBank/DDBJ databases">
        <title>The Genome Sequence of Cladophialophora immunda CBS83496.</title>
        <authorList>
            <consortium name="The Broad Institute Genomics Platform"/>
            <person name="Cuomo C."/>
            <person name="de Hoog S."/>
            <person name="Gorbushina A."/>
            <person name="Stielow B."/>
            <person name="Teixiera M."/>
            <person name="Abouelleil A."/>
            <person name="Chapman S.B."/>
            <person name="Priest M."/>
            <person name="Young S.K."/>
            <person name="Wortman J."/>
            <person name="Nusbaum C."/>
            <person name="Birren B."/>
        </authorList>
    </citation>
    <scope>NUCLEOTIDE SEQUENCE [LARGE SCALE GENOMIC DNA]</scope>
    <source>
        <strain evidence="1 2">CBS 83496</strain>
    </source>
</reference>
<name>A0A0D1Z319_9EURO</name>
<dbReference type="HOGENOM" id="CLU_387793_0_0_1"/>
<proteinExistence type="predicted"/>
<dbReference type="RefSeq" id="XP_016242212.1">
    <property type="nucleotide sequence ID" value="XM_016400144.1"/>
</dbReference>
<gene>
    <name evidence="1" type="ORF">PV07_12604</name>
</gene>
<organism evidence="1 2">
    <name type="scientific">Cladophialophora immunda</name>
    <dbReference type="NCBI Taxonomy" id="569365"/>
    <lineage>
        <taxon>Eukaryota</taxon>
        <taxon>Fungi</taxon>
        <taxon>Dikarya</taxon>
        <taxon>Ascomycota</taxon>
        <taxon>Pezizomycotina</taxon>
        <taxon>Eurotiomycetes</taxon>
        <taxon>Chaetothyriomycetidae</taxon>
        <taxon>Chaetothyriales</taxon>
        <taxon>Herpotrichiellaceae</taxon>
        <taxon>Cladophialophora</taxon>
    </lineage>
</organism>
<dbReference type="GeneID" id="27351798"/>
<protein>
    <submittedName>
        <fullName evidence="1">Uncharacterized protein</fullName>
    </submittedName>
</protein>
<dbReference type="VEuPathDB" id="FungiDB:PV07_12604"/>
<evidence type="ECO:0000313" key="1">
    <source>
        <dbReference type="EMBL" id="KIW21996.1"/>
    </source>
</evidence>
<dbReference type="Proteomes" id="UP000054466">
    <property type="component" value="Unassembled WGS sequence"/>
</dbReference>
<accession>A0A0D1Z319</accession>
<sequence>MLARASVRLIIGRAGNTASIHDNYDIRCWQAQKPDSPLLLEGSSLNGGRITCVALDRGIAYMGTSGGEILTLKWERAITQMQSTAAQDSVWGPRLSLCRGNEIAYVDIVDDYLIAGSGETLFTVKPSFQNETSGREVARVTLPLFPREASIQIVRVVERHCRRWLLVVAHDPRQQKLYIMISPWEEGDTLNRYWNHPFSGFSFSDDDEKRSDLCKRRCNSLSDVISVRMVTYRGTILFLRSWDHPPAYVHWVYDVFTGRAAAVPPADVSRHQILPVLASCAGDSIYVSAAYDGDEILGNAPSTEDAFDDHGQCVRVFSVKGCGYSLSGSFAVTLVTGEEAASRQLERICRSLFQETSRQQLEKLVGDVCPILAMADEILLLILKQVTEMSGTLSARRFGEGPYESRAALRLTCRRFWNLISPRASFNVHMRDIRSHFLGKFEKMGNLPPIYALELSEDSDDERYIEGVDKLVLALAQSPELSSLSLRRGGKTFLAKAQSETLRRIRSADLVDIPPNLVHTMSNLRYLCWSGDTQTTLPELSQLEQLRLMISRPRSISREMPCSIQLERFPSLLYAHVEYITHFDPANVDDADGLWNDPTYLLKGSASRLRTLYIVNAYIRMGGFFYRFAEQPLEELYIGFSRGLLGCLEPCQGFLKLKYLGIIEDENMPLYRFFRFPSTAQTSVLWESQISRGKSRETAGDTLRRVFPSLCQ</sequence>
<keyword evidence="2" id="KW-1185">Reference proteome</keyword>
<dbReference type="EMBL" id="KN847064">
    <property type="protein sequence ID" value="KIW21996.1"/>
    <property type="molecule type" value="Genomic_DNA"/>
</dbReference>
<evidence type="ECO:0000313" key="2">
    <source>
        <dbReference type="Proteomes" id="UP000054466"/>
    </source>
</evidence>
<dbReference type="AlphaFoldDB" id="A0A0D1Z319"/>